<evidence type="ECO:0000256" key="1">
    <source>
        <dbReference type="SAM" id="MobiDB-lite"/>
    </source>
</evidence>
<sequence>MKLLAVILVQEMEQADADQFTHTPNLRRNHNVARHGSGSLTHIFECGRYHVDDTNRCRACFANTDHEEGLVACRAAQHPQPRRQRLLHRIRQDDDRLDLQGPSFGASGPLSTASKSSINSRKPSFFANTSALLAFFPGFLKPGVTSKPHLSDISNHCSAILEPRLEFFLAISLTCGAVNPYLPSCCLDHARHREGHCVNHM</sequence>
<organism evidence="2 3">
    <name type="scientific">Pseudocercospora eumusae</name>
    <dbReference type="NCBI Taxonomy" id="321146"/>
    <lineage>
        <taxon>Eukaryota</taxon>
        <taxon>Fungi</taxon>
        <taxon>Dikarya</taxon>
        <taxon>Ascomycota</taxon>
        <taxon>Pezizomycotina</taxon>
        <taxon>Dothideomycetes</taxon>
        <taxon>Dothideomycetidae</taxon>
        <taxon>Mycosphaerellales</taxon>
        <taxon>Mycosphaerellaceae</taxon>
        <taxon>Pseudocercospora</taxon>
    </lineage>
</organism>
<reference evidence="2 3" key="1">
    <citation type="submission" date="2015-07" db="EMBL/GenBank/DDBJ databases">
        <title>Comparative genomics of the Sigatoka disease complex on banana suggests a link between parallel evolutionary changes in Pseudocercospora fijiensis and Pseudocercospora eumusae and increased virulence on the banana host.</title>
        <authorList>
            <person name="Chang T.-C."/>
            <person name="Salvucci A."/>
            <person name="Crous P.W."/>
            <person name="Stergiopoulos I."/>
        </authorList>
    </citation>
    <scope>NUCLEOTIDE SEQUENCE [LARGE SCALE GENOMIC DNA]</scope>
    <source>
        <strain evidence="2 3">CBS 114824</strain>
    </source>
</reference>
<feature type="compositionally biased region" description="Polar residues" evidence="1">
    <location>
        <begin position="109"/>
        <end position="118"/>
    </location>
</feature>
<evidence type="ECO:0000313" key="3">
    <source>
        <dbReference type="Proteomes" id="UP000070133"/>
    </source>
</evidence>
<keyword evidence="3" id="KW-1185">Reference proteome</keyword>
<proteinExistence type="predicted"/>
<dbReference type="Proteomes" id="UP000070133">
    <property type="component" value="Unassembled WGS sequence"/>
</dbReference>
<gene>
    <name evidence="2" type="ORF">AC578_10533</name>
</gene>
<feature type="region of interest" description="Disordered" evidence="1">
    <location>
        <begin position="96"/>
        <end position="118"/>
    </location>
</feature>
<dbReference type="AlphaFoldDB" id="A0A139H5U7"/>
<evidence type="ECO:0000313" key="2">
    <source>
        <dbReference type="EMBL" id="KXS97814.1"/>
    </source>
</evidence>
<comment type="caution">
    <text evidence="2">The sequence shown here is derived from an EMBL/GenBank/DDBJ whole genome shotgun (WGS) entry which is preliminary data.</text>
</comment>
<name>A0A139H5U7_9PEZI</name>
<accession>A0A139H5U7</accession>
<dbReference type="EMBL" id="LFZN01000132">
    <property type="protein sequence ID" value="KXS97814.1"/>
    <property type="molecule type" value="Genomic_DNA"/>
</dbReference>
<protein>
    <submittedName>
        <fullName evidence="2">Uncharacterized protein</fullName>
    </submittedName>
</protein>